<protein>
    <submittedName>
        <fullName evidence="2">Uncharacterized protein</fullName>
    </submittedName>
</protein>
<comment type="caution">
    <text evidence="2">The sequence shown here is derived from an EMBL/GenBank/DDBJ whole genome shotgun (WGS) entry which is preliminary data.</text>
</comment>
<keyword evidence="1" id="KW-0175">Coiled coil</keyword>
<evidence type="ECO:0000256" key="1">
    <source>
        <dbReference type="SAM" id="Coils"/>
    </source>
</evidence>
<reference evidence="2 3" key="1">
    <citation type="journal article" date="2018" name="Sci. Data">
        <title>The draft genome sequence of cork oak.</title>
        <authorList>
            <person name="Ramos A.M."/>
            <person name="Usie A."/>
            <person name="Barbosa P."/>
            <person name="Barros P.M."/>
            <person name="Capote T."/>
            <person name="Chaves I."/>
            <person name="Simoes F."/>
            <person name="Abreu I."/>
            <person name="Carrasquinho I."/>
            <person name="Faro C."/>
            <person name="Guimaraes J.B."/>
            <person name="Mendonca D."/>
            <person name="Nobrega F."/>
            <person name="Rodrigues L."/>
            <person name="Saibo N.J.M."/>
            <person name="Varela M.C."/>
            <person name="Egas C."/>
            <person name="Matos J."/>
            <person name="Miguel C.M."/>
            <person name="Oliveira M.M."/>
            <person name="Ricardo C.P."/>
            <person name="Goncalves S."/>
        </authorList>
    </citation>
    <scope>NUCLEOTIDE SEQUENCE [LARGE SCALE GENOMIC DNA]</scope>
    <source>
        <strain evidence="3">cv. HL8</strain>
    </source>
</reference>
<accession>A0AAW0IRP2</accession>
<name>A0AAW0IRP2_QUESU</name>
<proteinExistence type="predicted"/>
<evidence type="ECO:0000313" key="3">
    <source>
        <dbReference type="Proteomes" id="UP000237347"/>
    </source>
</evidence>
<keyword evidence="3" id="KW-1185">Reference proteome</keyword>
<evidence type="ECO:0000313" key="2">
    <source>
        <dbReference type="EMBL" id="KAK7817148.1"/>
    </source>
</evidence>
<organism evidence="2 3">
    <name type="scientific">Quercus suber</name>
    <name type="common">Cork oak</name>
    <dbReference type="NCBI Taxonomy" id="58331"/>
    <lineage>
        <taxon>Eukaryota</taxon>
        <taxon>Viridiplantae</taxon>
        <taxon>Streptophyta</taxon>
        <taxon>Embryophyta</taxon>
        <taxon>Tracheophyta</taxon>
        <taxon>Spermatophyta</taxon>
        <taxon>Magnoliopsida</taxon>
        <taxon>eudicotyledons</taxon>
        <taxon>Gunneridae</taxon>
        <taxon>Pentapetalae</taxon>
        <taxon>rosids</taxon>
        <taxon>fabids</taxon>
        <taxon>Fagales</taxon>
        <taxon>Fagaceae</taxon>
        <taxon>Quercus</taxon>
    </lineage>
</organism>
<sequence>MVGTRTYLEARNEQSRTEDEIRNIEGKLAELKEACDGFGAYIESLKSKSVLYEHKFQQEVTAPW</sequence>
<dbReference type="EMBL" id="PKMF04000897">
    <property type="protein sequence ID" value="KAK7817148.1"/>
    <property type="molecule type" value="Genomic_DNA"/>
</dbReference>
<feature type="coiled-coil region" evidence="1">
    <location>
        <begin position="7"/>
        <end position="34"/>
    </location>
</feature>
<dbReference type="Proteomes" id="UP000237347">
    <property type="component" value="Unassembled WGS sequence"/>
</dbReference>
<gene>
    <name evidence="2" type="ORF">CFP56_043211</name>
</gene>
<dbReference type="AlphaFoldDB" id="A0AAW0IRP2"/>